<keyword evidence="2" id="KW-1133">Transmembrane helix</keyword>
<dbReference type="Pfam" id="PF14285">
    <property type="entry name" value="DUF4367"/>
    <property type="match status" value="1"/>
</dbReference>
<dbReference type="EMBL" id="JAGGKP010000001">
    <property type="protein sequence ID" value="MBP1935991.1"/>
    <property type="molecule type" value="Genomic_DNA"/>
</dbReference>
<keyword evidence="2" id="KW-0472">Membrane</keyword>
<name>A0ABS4H0K4_9BACL</name>
<keyword evidence="2" id="KW-0812">Transmembrane</keyword>
<organism evidence="4 5">
    <name type="scientific">Paenibacillus sediminis</name>
    <dbReference type="NCBI Taxonomy" id="664909"/>
    <lineage>
        <taxon>Bacteria</taxon>
        <taxon>Bacillati</taxon>
        <taxon>Bacillota</taxon>
        <taxon>Bacilli</taxon>
        <taxon>Bacillales</taxon>
        <taxon>Paenibacillaceae</taxon>
        <taxon>Paenibacillus</taxon>
    </lineage>
</organism>
<gene>
    <name evidence="4" type="ORF">J2Z20_000852</name>
</gene>
<comment type="caution">
    <text evidence="4">The sequence shown here is derived from an EMBL/GenBank/DDBJ whole genome shotgun (WGS) entry which is preliminary data.</text>
</comment>
<feature type="transmembrane region" description="Helical" evidence="2">
    <location>
        <begin position="56"/>
        <end position="74"/>
    </location>
</feature>
<evidence type="ECO:0000256" key="1">
    <source>
        <dbReference type="SAM" id="MobiDB-lite"/>
    </source>
</evidence>
<evidence type="ECO:0000313" key="4">
    <source>
        <dbReference type="EMBL" id="MBP1935991.1"/>
    </source>
</evidence>
<sequence>MKNEKYDELFDKLFDESFEQALSVSYLTSEDAKKSSWLKVQRQIESMNRRKNRLRGIRMISVVAASVLIGAVLFSPPVVTKALSPFYQGVQSFGDGMVSVIFGNQNNALSKEDAKTPPPPEAVEDPNKPSATMIKEGNSSFETVPFSEAQSKVSFTLPGLSYIPAKFQIDHVELLFESNKTLSSQATLFYKSSDGNQFRVIFDQIELNEVQTSSGTNHTEEIELSKDSKAYLTIDGSKFSSIQFMVNDIHVKIFGQLSRDELIEIAKKTK</sequence>
<feature type="region of interest" description="Disordered" evidence="1">
    <location>
        <begin position="109"/>
        <end position="135"/>
    </location>
</feature>
<evidence type="ECO:0000256" key="2">
    <source>
        <dbReference type="SAM" id="Phobius"/>
    </source>
</evidence>
<protein>
    <submittedName>
        <fullName evidence="4">Transcriptional regulator</fullName>
    </submittedName>
</protein>
<feature type="domain" description="DUF4367" evidence="3">
    <location>
        <begin position="161"/>
        <end position="267"/>
    </location>
</feature>
<proteinExistence type="predicted"/>
<accession>A0ABS4H0K4</accession>
<evidence type="ECO:0000313" key="5">
    <source>
        <dbReference type="Proteomes" id="UP001519273"/>
    </source>
</evidence>
<dbReference type="InterPro" id="IPR025377">
    <property type="entry name" value="DUF4367"/>
</dbReference>
<dbReference type="Proteomes" id="UP001519273">
    <property type="component" value="Unassembled WGS sequence"/>
</dbReference>
<evidence type="ECO:0000259" key="3">
    <source>
        <dbReference type="Pfam" id="PF14285"/>
    </source>
</evidence>
<dbReference type="RefSeq" id="WP_209845728.1">
    <property type="nucleotide sequence ID" value="NZ_CBCRVE010000001.1"/>
</dbReference>
<reference evidence="4 5" key="1">
    <citation type="submission" date="2021-03" db="EMBL/GenBank/DDBJ databases">
        <title>Genomic Encyclopedia of Type Strains, Phase IV (KMG-IV): sequencing the most valuable type-strain genomes for metagenomic binning, comparative biology and taxonomic classification.</title>
        <authorList>
            <person name="Goeker M."/>
        </authorList>
    </citation>
    <scope>NUCLEOTIDE SEQUENCE [LARGE SCALE GENOMIC DNA]</scope>
    <source>
        <strain evidence="4 5">DSM 23491</strain>
    </source>
</reference>
<keyword evidence="5" id="KW-1185">Reference proteome</keyword>